<feature type="transmembrane region" description="Helical" evidence="8">
    <location>
        <begin position="334"/>
        <end position="355"/>
    </location>
</feature>
<feature type="transmembrane region" description="Helical" evidence="8">
    <location>
        <begin position="392"/>
        <end position="413"/>
    </location>
</feature>
<dbReference type="GO" id="GO:0022857">
    <property type="term" value="F:transmembrane transporter activity"/>
    <property type="evidence" value="ECO:0007669"/>
    <property type="project" value="InterPro"/>
</dbReference>
<feature type="transmembrane region" description="Helical" evidence="8">
    <location>
        <begin position="228"/>
        <end position="251"/>
    </location>
</feature>
<gene>
    <name evidence="10" type="ORF">NKR23_g4717</name>
</gene>
<reference evidence="10" key="1">
    <citation type="submission" date="2022-07" db="EMBL/GenBank/DDBJ databases">
        <title>Fungi with potential for degradation of polypropylene.</title>
        <authorList>
            <person name="Gostincar C."/>
        </authorList>
    </citation>
    <scope>NUCLEOTIDE SEQUENCE</scope>
    <source>
        <strain evidence="10">EXF-13308</strain>
    </source>
</reference>
<dbReference type="InterPro" id="IPR020846">
    <property type="entry name" value="MFS_dom"/>
</dbReference>
<dbReference type="InterPro" id="IPR036259">
    <property type="entry name" value="MFS_trans_sf"/>
</dbReference>
<keyword evidence="11" id="KW-1185">Reference proteome</keyword>
<sequence length="492" mass="55162">MADVKEPESAMEPEHPSKPDSLADTEVIDDGGDAREKKPLSKRILGIIWDSLDKTPEERRFMRKVDLWIMTYICVAYFVKYLDQTNVNNAYVSGMKEDLNMSGNDYNLLQTMFTVGYILGNLPSQLVMTKVRPSVWLPSLELLWSILVMAMAGVKNIKGMYVLRFFIGFLEASAYPGILTLLGNWYTPQELGKRASIFIASSSVAQMFSGYLQAGLYAGMDHKHGLRAWQWLFIFDGIISIPVAAFGYIAVPDSPVNSKAKWLKPEQKAMAIARMERVGRKPPKKLTWLVIYEILTMWPVYLFAVVFASQLLGVRIYNYFNIYLKSTGRYSVEMVNVIPTAGYGFQVVMALLYAWTSDAIGMRVPSIVAAASISLIGCIILSVYPYENPTAMMAGWILTYAQMGASALIMSYLNELLSFSTEHRLVTIGIVETFGFTMNAWVILLAYPSGKAPNFPVGYEMAAMFFALEIVSILAIGYCAKRWKPAPRSYFG</sequence>
<feature type="transmembrane region" description="Helical" evidence="8">
    <location>
        <begin position="286"/>
        <end position="314"/>
    </location>
</feature>
<feature type="transmembrane region" description="Helical" evidence="8">
    <location>
        <begin position="459"/>
        <end position="480"/>
    </location>
</feature>
<name>A0AA38VV17_9PEZI</name>
<evidence type="ECO:0000256" key="3">
    <source>
        <dbReference type="ARBA" id="ARBA00022692"/>
    </source>
</evidence>
<keyword evidence="5 8" id="KW-0472">Membrane</keyword>
<accession>A0AA38VV17</accession>
<dbReference type="Gene3D" id="1.20.1250.20">
    <property type="entry name" value="MFS general substrate transporter like domains"/>
    <property type="match status" value="2"/>
</dbReference>
<feature type="transmembrane region" description="Helical" evidence="8">
    <location>
        <begin position="367"/>
        <end position="386"/>
    </location>
</feature>
<evidence type="ECO:0000259" key="9">
    <source>
        <dbReference type="PROSITE" id="PS50850"/>
    </source>
</evidence>
<dbReference type="EMBL" id="JANBVO010000011">
    <property type="protein sequence ID" value="KAJ9148968.1"/>
    <property type="molecule type" value="Genomic_DNA"/>
</dbReference>
<feature type="transmembrane region" description="Helical" evidence="8">
    <location>
        <begin position="425"/>
        <end position="447"/>
    </location>
</feature>
<organism evidence="10 11">
    <name type="scientific">Pleurostoma richardsiae</name>
    <dbReference type="NCBI Taxonomy" id="41990"/>
    <lineage>
        <taxon>Eukaryota</taxon>
        <taxon>Fungi</taxon>
        <taxon>Dikarya</taxon>
        <taxon>Ascomycota</taxon>
        <taxon>Pezizomycotina</taxon>
        <taxon>Sordariomycetes</taxon>
        <taxon>Sordariomycetidae</taxon>
        <taxon>Calosphaeriales</taxon>
        <taxon>Pleurostomataceae</taxon>
        <taxon>Pleurostoma</taxon>
    </lineage>
</organism>
<evidence type="ECO:0000313" key="11">
    <source>
        <dbReference type="Proteomes" id="UP001174694"/>
    </source>
</evidence>
<keyword evidence="3 8" id="KW-0812">Transmembrane</keyword>
<feature type="domain" description="Major facilitator superfamily (MFS) profile" evidence="9">
    <location>
        <begin position="69"/>
        <end position="484"/>
    </location>
</feature>
<dbReference type="SUPFAM" id="SSF103473">
    <property type="entry name" value="MFS general substrate transporter"/>
    <property type="match status" value="1"/>
</dbReference>
<dbReference type="FunFam" id="1.20.1250.20:FF:000065">
    <property type="entry name" value="Putative MFS pantothenate transporter"/>
    <property type="match status" value="1"/>
</dbReference>
<dbReference type="GO" id="GO:0016020">
    <property type="term" value="C:membrane"/>
    <property type="evidence" value="ECO:0007669"/>
    <property type="project" value="UniProtKB-SubCell"/>
</dbReference>
<protein>
    <submittedName>
        <fullName evidence="10">Pantothenate transporter protein</fullName>
    </submittedName>
</protein>
<feature type="compositionally biased region" description="Basic and acidic residues" evidence="7">
    <location>
        <begin position="1"/>
        <end position="18"/>
    </location>
</feature>
<keyword evidence="4 8" id="KW-1133">Transmembrane helix</keyword>
<evidence type="ECO:0000313" key="10">
    <source>
        <dbReference type="EMBL" id="KAJ9148968.1"/>
    </source>
</evidence>
<evidence type="ECO:0000256" key="7">
    <source>
        <dbReference type="SAM" id="MobiDB-lite"/>
    </source>
</evidence>
<dbReference type="PANTHER" id="PTHR43791">
    <property type="entry name" value="PERMEASE-RELATED"/>
    <property type="match status" value="1"/>
</dbReference>
<feature type="transmembrane region" description="Helical" evidence="8">
    <location>
        <begin position="160"/>
        <end position="183"/>
    </location>
</feature>
<dbReference type="InterPro" id="IPR011701">
    <property type="entry name" value="MFS"/>
</dbReference>
<evidence type="ECO:0000256" key="5">
    <source>
        <dbReference type="ARBA" id="ARBA00023136"/>
    </source>
</evidence>
<comment type="similarity">
    <text evidence="6">Belongs to the major facilitator superfamily. Allantoate permease family.</text>
</comment>
<feature type="region of interest" description="Disordered" evidence="7">
    <location>
        <begin position="1"/>
        <end position="35"/>
    </location>
</feature>
<keyword evidence="2" id="KW-0813">Transport</keyword>
<evidence type="ECO:0000256" key="8">
    <source>
        <dbReference type="SAM" id="Phobius"/>
    </source>
</evidence>
<feature type="transmembrane region" description="Helical" evidence="8">
    <location>
        <begin position="195"/>
        <end position="216"/>
    </location>
</feature>
<proteinExistence type="inferred from homology"/>
<dbReference type="AlphaFoldDB" id="A0AA38VV17"/>
<dbReference type="Pfam" id="PF07690">
    <property type="entry name" value="MFS_1"/>
    <property type="match status" value="1"/>
</dbReference>
<evidence type="ECO:0000256" key="1">
    <source>
        <dbReference type="ARBA" id="ARBA00004141"/>
    </source>
</evidence>
<dbReference type="PROSITE" id="PS50850">
    <property type="entry name" value="MFS"/>
    <property type="match status" value="1"/>
</dbReference>
<comment type="caution">
    <text evidence="10">The sequence shown here is derived from an EMBL/GenBank/DDBJ whole genome shotgun (WGS) entry which is preliminary data.</text>
</comment>
<evidence type="ECO:0000256" key="6">
    <source>
        <dbReference type="ARBA" id="ARBA00037968"/>
    </source>
</evidence>
<dbReference type="Proteomes" id="UP001174694">
    <property type="component" value="Unassembled WGS sequence"/>
</dbReference>
<feature type="transmembrane region" description="Helical" evidence="8">
    <location>
        <begin position="135"/>
        <end position="154"/>
    </location>
</feature>
<comment type="subcellular location">
    <subcellularLocation>
        <location evidence="1">Membrane</location>
        <topology evidence="1">Multi-pass membrane protein</topology>
    </subcellularLocation>
</comment>
<dbReference type="PANTHER" id="PTHR43791:SF36">
    <property type="entry name" value="TRANSPORTER, PUTATIVE (AFU_ORTHOLOGUE AFUA_6G08340)-RELATED"/>
    <property type="match status" value="1"/>
</dbReference>
<evidence type="ECO:0000256" key="2">
    <source>
        <dbReference type="ARBA" id="ARBA00022448"/>
    </source>
</evidence>
<evidence type="ECO:0000256" key="4">
    <source>
        <dbReference type="ARBA" id="ARBA00022989"/>
    </source>
</evidence>